<dbReference type="Gene3D" id="3.55.50.10">
    <property type="entry name" value="Baseplate protein-like domains"/>
    <property type="match status" value="1"/>
</dbReference>
<accession>A0ABQ0JIU4</accession>
<evidence type="ECO:0000313" key="1">
    <source>
        <dbReference type="EMBL" id="GAL28690.1"/>
    </source>
</evidence>
<sequence>MREIIEPQGSLLVVTDSNNKEYVATNFFGFEAVSKDYEWQVNALVTKANPADWVGEPISLKLYSETGTSRSELRTFQGYVVRAQSQSQRIDSTYSSIRLTVKPWLYLLHHSRKCRVFQEASVQTIVTSIFDELGFKGAYSVKSMPSTKREYCIQFNETDFEFVTRLLAEEGVHFYFGKDSDANKLFYSKQVSPLLPTKW</sequence>
<dbReference type="EMBL" id="BBMS01000048">
    <property type="protein sequence ID" value="GAL28690.1"/>
    <property type="molecule type" value="Genomic_DNA"/>
</dbReference>
<name>A0ABQ0JIU4_9VIBR</name>
<protein>
    <submittedName>
        <fullName evidence="1">VgrG protein</fullName>
    </submittedName>
</protein>
<evidence type="ECO:0000313" key="2">
    <source>
        <dbReference type="Proteomes" id="UP000029223"/>
    </source>
</evidence>
<gene>
    <name evidence="1" type="ORF">JCM19239_459</name>
</gene>
<organism evidence="1 2">
    <name type="scientific">Vibrio variabilis</name>
    <dbReference type="NCBI Taxonomy" id="990271"/>
    <lineage>
        <taxon>Bacteria</taxon>
        <taxon>Pseudomonadati</taxon>
        <taxon>Pseudomonadota</taxon>
        <taxon>Gammaproteobacteria</taxon>
        <taxon>Vibrionales</taxon>
        <taxon>Vibrionaceae</taxon>
        <taxon>Vibrio</taxon>
    </lineage>
</organism>
<dbReference type="Pfam" id="PF05954">
    <property type="entry name" value="Phage_GPD"/>
    <property type="match status" value="1"/>
</dbReference>
<reference evidence="2" key="1">
    <citation type="submission" date="2014-09" db="EMBL/GenBank/DDBJ databases">
        <title>Vibrio variabilis JCM 19239. (C206) whole genome shotgun sequence.</title>
        <authorList>
            <person name="Sawabe T."/>
            <person name="Meirelles P."/>
            <person name="Nakanishi M."/>
            <person name="Sayaka M."/>
            <person name="Hattori M."/>
            <person name="Ohkuma M."/>
        </authorList>
    </citation>
    <scope>NUCLEOTIDE SEQUENCE [LARGE SCALE GENOMIC DNA]</scope>
    <source>
        <strain evidence="2">JCM 19239</strain>
    </source>
</reference>
<proteinExistence type="predicted"/>
<comment type="caution">
    <text evidence="1">The sequence shown here is derived from an EMBL/GenBank/DDBJ whole genome shotgun (WGS) entry which is preliminary data.</text>
</comment>
<dbReference type="Proteomes" id="UP000029223">
    <property type="component" value="Unassembled WGS sequence"/>
</dbReference>
<keyword evidence="2" id="KW-1185">Reference proteome</keyword>
<dbReference type="SUPFAM" id="SSF69279">
    <property type="entry name" value="Phage tail proteins"/>
    <property type="match status" value="1"/>
</dbReference>